<gene>
    <name evidence="2" type="ORF">COA96_15930</name>
</gene>
<dbReference type="AlphaFoldDB" id="A0A2A5AMC9"/>
<keyword evidence="1" id="KW-0812">Transmembrane</keyword>
<accession>A0A2A5AMC9</accession>
<proteinExistence type="predicted"/>
<comment type="caution">
    <text evidence="2">The sequence shown here is derived from an EMBL/GenBank/DDBJ whole genome shotgun (WGS) entry which is preliminary data.</text>
</comment>
<dbReference type="EMBL" id="NVVJ01000082">
    <property type="protein sequence ID" value="PCJ20251.1"/>
    <property type="molecule type" value="Genomic_DNA"/>
</dbReference>
<protein>
    <submittedName>
        <fullName evidence="2">Uncharacterized protein</fullName>
    </submittedName>
</protein>
<name>A0A2A5AMC9_9GAMM</name>
<evidence type="ECO:0000313" key="2">
    <source>
        <dbReference type="EMBL" id="PCJ20251.1"/>
    </source>
</evidence>
<feature type="transmembrane region" description="Helical" evidence="1">
    <location>
        <begin position="38"/>
        <end position="60"/>
    </location>
</feature>
<dbReference type="Proteomes" id="UP000218327">
    <property type="component" value="Unassembled WGS sequence"/>
</dbReference>
<organism evidence="2 3">
    <name type="scientific">SAR86 cluster bacterium</name>
    <dbReference type="NCBI Taxonomy" id="2030880"/>
    <lineage>
        <taxon>Bacteria</taxon>
        <taxon>Pseudomonadati</taxon>
        <taxon>Pseudomonadota</taxon>
        <taxon>Gammaproteobacteria</taxon>
        <taxon>SAR86 cluster</taxon>
    </lineage>
</organism>
<evidence type="ECO:0000256" key="1">
    <source>
        <dbReference type="SAM" id="Phobius"/>
    </source>
</evidence>
<feature type="transmembrane region" description="Helical" evidence="1">
    <location>
        <begin position="172"/>
        <end position="195"/>
    </location>
</feature>
<feature type="transmembrane region" description="Helical" evidence="1">
    <location>
        <begin position="135"/>
        <end position="160"/>
    </location>
</feature>
<keyword evidence="1" id="KW-0472">Membrane</keyword>
<reference evidence="3" key="1">
    <citation type="submission" date="2017-08" db="EMBL/GenBank/DDBJ databases">
        <title>A dynamic microbial community with high functional redundancy inhabits the cold, oxic subseafloor aquifer.</title>
        <authorList>
            <person name="Tully B.J."/>
            <person name="Wheat C.G."/>
            <person name="Glazer B.T."/>
            <person name="Huber J.A."/>
        </authorList>
    </citation>
    <scope>NUCLEOTIDE SEQUENCE [LARGE SCALE GENOMIC DNA]</scope>
</reference>
<evidence type="ECO:0000313" key="3">
    <source>
        <dbReference type="Proteomes" id="UP000218327"/>
    </source>
</evidence>
<feature type="transmembrane region" description="Helical" evidence="1">
    <location>
        <begin position="202"/>
        <end position="222"/>
    </location>
</feature>
<sequence>MAIFQKAYQGYAGPLSPPMSRTLVIFRYALADVFQSRLFVAFFFVCLLLSVLLMCFIYVYHNLELLLQFEVVPEELMAIDGTFFAFTMQLPQNGLLFLMILAIGPTMISPDIRNNAMPLYLSRPINKSSYILGKLLVLVFLGSLISWLPGLLLFFLQAYLGGGDWLGNNLQIPVASMATSLTWIISLSLLAFAVSARVNSKAVARIVFFGLLMLGSILGEVIEEVFGGWGGYIVNVFAALEVLTTALYNADPDVLGFVPKMPVEIAVMQFFFLVVMTLLILTRRIRAFQVVS</sequence>
<feature type="transmembrane region" description="Helical" evidence="1">
    <location>
        <begin position="265"/>
        <end position="282"/>
    </location>
</feature>
<keyword evidence="1" id="KW-1133">Transmembrane helix</keyword>